<comment type="caution">
    <text evidence="13">The sequence shown here is derived from an EMBL/GenBank/DDBJ whole genome shotgun (WGS) entry which is preliminary data.</text>
</comment>
<evidence type="ECO:0000256" key="1">
    <source>
        <dbReference type="ARBA" id="ARBA00004571"/>
    </source>
</evidence>
<keyword evidence="9" id="KW-0472">Membrane</keyword>
<dbReference type="GO" id="GO:0006811">
    <property type="term" value="P:monoatomic ion transport"/>
    <property type="evidence" value="ECO:0007669"/>
    <property type="project" value="UniProtKB-KW"/>
</dbReference>
<keyword evidence="6 11" id="KW-0732">Signal</keyword>
<dbReference type="GO" id="GO:0046930">
    <property type="term" value="C:pore complex"/>
    <property type="evidence" value="ECO:0007669"/>
    <property type="project" value="UniProtKB-KW"/>
</dbReference>
<evidence type="ECO:0000256" key="8">
    <source>
        <dbReference type="ARBA" id="ARBA00023114"/>
    </source>
</evidence>
<dbReference type="Proteomes" id="UP000253501">
    <property type="component" value="Unassembled WGS sequence"/>
</dbReference>
<dbReference type="InterPro" id="IPR033900">
    <property type="entry name" value="Gram_neg_porin_domain"/>
</dbReference>
<dbReference type="PANTHER" id="PTHR34501:SF9">
    <property type="entry name" value="MAJOR OUTER MEMBRANE PROTEIN P.IA"/>
    <property type="match status" value="1"/>
</dbReference>
<name>A0A367P9P6_CUPNE</name>
<evidence type="ECO:0000256" key="10">
    <source>
        <dbReference type="ARBA" id="ARBA00023237"/>
    </source>
</evidence>
<dbReference type="InterPro" id="IPR050298">
    <property type="entry name" value="Gram-neg_bact_OMP"/>
</dbReference>
<keyword evidence="10" id="KW-0998">Cell outer membrane</keyword>
<dbReference type="InterPro" id="IPR023614">
    <property type="entry name" value="Porin_dom_sf"/>
</dbReference>
<dbReference type="SUPFAM" id="SSF56935">
    <property type="entry name" value="Porins"/>
    <property type="match status" value="1"/>
</dbReference>
<evidence type="ECO:0000259" key="12">
    <source>
        <dbReference type="Pfam" id="PF13609"/>
    </source>
</evidence>
<evidence type="ECO:0000256" key="5">
    <source>
        <dbReference type="ARBA" id="ARBA00022692"/>
    </source>
</evidence>
<keyword evidence="4" id="KW-1134">Transmembrane beta strand</keyword>
<dbReference type="GO" id="GO:0009279">
    <property type="term" value="C:cell outer membrane"/>
    <property type="evidence" value="ECO:0007669"/>
    <property type="project" value="UniProtKB-SubCell"/>
</dbReference>
<evidence type="ECO:0000256" key="6">
    <source>
        <dbReference type="ARBA" id="ARBA00022729"/>
    </source>
</evidence>
<evidence type="ECO:0000256" key="3">
    <source>
        <dbReference type="ARBA" id="ARBA00022448"/>
    </source>
</evidence>
<keyword evidence="7" id="KW-0406">Ion transport</keyword>
<feature type="chain" id="PRO_5016769466" evidence="11">
    <location>
        <begin position="29"/>
        <end position="357"/>
    </location>
</feature>
<dbReference type="GO" id="GO:0015288">
    <property type="term" value="F:porin activity"/>
    <property type="evidence" value="ECO:0007669"/>
    <property type="project" value="UniProtKB-KW"/>
</dbReference>
<evidence type="ECO:0000256" key="11">
    <source>
        <dbReference type="SAM" id="SignalP"/>
    </source>
</evidence>
<dbReference type="CDD" id="cd00342">
    <property type="entry name" value="gram_neg_porins"/>
    <property type="match status" value="1"/>
</dbReference>
<dbReference type="Gene3D" id="2.40.160.10">
    <property type="entry name" value="Porin"/>
    <property type="match status" value="1"/>
</dbReference>
<evidence type="ECO:0000256" key="4">
    <source>
        <dbReference type="ARBA" id="ARBA00022452"/>
    </source>
</evidence>
<evidence type="ECO:0000256" key="2">
    <source>
        <dbReference type="ARBA" id="ARBA00011233"/>
    </source>
</evidence>
<gene>
    <name evidence="13" type="ORF">DDK22_35460</name>
</gene>
<dbReference type="AlphaFoldDB" id="A0A367P9P6"/>
<dbReference type="PANTHER" id="PTHR34501">
    <property type="entry name" value="PROTEIN YDDL-RELATED"/>
    <property type="match status" value="1"/>
</dbReference>
<dbReference type="EMBL" id="QDHA01000125">
    <property type="protein sequence ID" value="RCJ03776.1"/>
    <property type="molecule type" value="Genomic_DNA"/>
</dbReference>
<comment type="subunit">
    <text evidence="2">Homotrimer.</text>
</comment>
<keyword evidence="5" id="KW-0812">Transmembrane</keyword>
<sequence>MNKIGRVRFLASVMAMGATGMSAQVVFAQSSVTIYGVADTYLEYSSNNRSAIAGDNSAKSAVKLTSAGLSGPRWGLRGVEDLGGGMKALFVLESGFNIDTGTMADTSRLFNRQSFVGMESPYGRLTFGRQYTTFFDILANFTPLYYSGTYEPFSVLLGPLRVDNSVKYRIALGALTAQAHYAFGEQPGSIQASASWGGGVSYGSGPFAVSAIYDQGNGPDTAAGIAKSRKAAVASTYTQGPIRLSAGYRWGKDVAASGVTSSRDNMYWAGIGYEIAPPFQLTLAYYYDDIKSKAGVANPANPQQYVLQGIYSLSKRTDVYGAAAYAKNSALNFASLQTLAPGKTNQTGVALGIRHKF</sequence>
<keyword evidence="3" id="KW-0813">Transport</keyword>
<dbReference type="RefSeq" id="WP_114135994.1">
    <property type="nucleotide sequence ID" value="NZ_CP068436.1"/>
</dbReference>
<protein>
    <submittedName>
        <fullName evidence="13">Porin</fullName>
    </submittedName>
</protein>
<keyword evidence="8" id="KW-0626">Porin</keyword>
<evidence type="ECO:0000256" key="9">
    <source>
        <dbReference type="ARBA" id="ARBA00023136"/>
    </source>
</evidence>
<reference evidence="13 14" key="1">
    <citation type="submission" date="2018-04" db="EMBL/GenBank/DDBJ databases">
        <title>Cupriavidus necator CR12 genome sequencing and assembly.</title>
        <authorList>
            <person name="Ben Fekih I."/>
            <person name="Mazhar H.S."/>
            <person name="Bello S.K."/>
            <person name="Rensing C."/>
        </authorList>
    </citation>
    <scope>NUCLEOTIDE SEQUENCE [LARGE SCALE GENOMIC DNA]</scope>
    <source>
        <strain evidence="13 14">CR12</strain>
    </source>
</reference>
<dbReference type="Pfam" id="PF13609">
    <property type="entry name" value="Porin_4"/>
    <property type="match status" value="1"/>
</dbReference>
<evidence type="ECO:0000313" key="14">
    <source>
        <dbReference type="Proteomes" id="UP000253501"/>
    </source>
</evidence>
<evidence type="ECO:0000313" key="13">
    <source>
        <dbReference type="EMBL" id="RCJ03776.1"/>
    </source>
</evidence>
<organism evidence="13 14">
    <name type="scientific">Cupriavidus necator</name>
    <name type="common">Alcaligenes eutrophus</name>
    <name type="synonym">Ralstonia eutropha</name>
    <dbReference type="NCBI Taxonomy" id="106590"/>
    <lineage>
        <taxon>Bacteria</taxon>
        <taxon>Pseudomonadati</taxon>
        <taxon>Pseudomonadota</taxon>
        <taxon>Betaproteobacteria</taxon>
        <taxon>Burkholderiales</taxon>
        <taxon>Burkholderiaceae</taxon>
        <taxon>Cupriavidus</taxon>
    </lineage>
</organism>
<feature type="domain" description="Porin" evidence="12">
    <location>
        <begin position="16"/>
        <end position="330"/>
    </location>
</feature>
<comment type="subcellular location">
    <subcellularLocation>
        <location evidence="1">Cell outer membrane</location>
        <topology evidence="1">Multi-pass membrane protein</topology>
    </subcellularLocation>
</comment>
<evidence type="ECO:0000256" key="7">
    <source>
        <dbReference type="ARBA" id="ARBA00023065"/>
    </source>
</evidence>
<accession>A0A367P9P6</accession>
<feature type="signal peptide" evidence="11">
    <location>
        <begin position="1"/>
        <end position="28"/>
    </location>
</feature>
<proteinExistence type="predicted"/>